<dbReference type="PRINTS" id="PR00120">
    <property type="entry name" value="HATPASE"/>
</dbReference>
<dbReference type="InterPro" id="IPR001757">
    <property type="entry name" value="P_typ_ATPase"/>
</dbReference>
<dbReference type="Gene3D" id="3.40.1110.10">
    <property type="entry name" value="Calcium-transporting ATPase, cytoplasmic domain N"/>
    <property type="match status" value="1"/>
</dbReference>
<dbReference type="Gene3D" id="2.70.150.10">
    <property type="entry name" value="Calcium-transporting ATPase, cytoplasmic transduction domain A"/>
    <property type="match status" value="1"/>
</dbReference>
<feature type="transmembrane region" description="Helical" evidence="11">
    <location>
        <begin position="190"/>
        <end position="218"/>
    </location>
</feature>
<dbReference type="InterPro" id="IPR044492">
    <property type="entry name" value="P_typ_ATPase_HD_dom"/>
</dbReference>
<dbReference type="EC" id="3.6.3.8" evidence="13"/>
<reference evidence="14" key="2">
    <citation type="submission" date="2011-03" db="EMBL/GenBank/DDBJ databases">
        <title>The complete genome of Desulfobacca acetoxidans DSM 11109.</title>
        <authorList>
            <consortium name="US DOE Joint Genome Institute (JGI-PGF)"/>
            <person name="Lucas S."/>
            <person name="Copeland A."/>
            <person name="Lapidus A."/>
            <person name="Bruce D."/>
            <person name="Goodwin L."/>
            <person name="Pitluck S."/>
            <person name="Peters L."/>
            <person name="Kyrpides N."/>
            <person name="Mavromatis K."/>
            <person name="Ivanova N."/>
            <person name="Ovchinnikova G."/>
            <person name="Teshima H."/>
            <person name="Detter J.C."/>
            <person name="Han C."/>
            <person name="Land M."/>
            <person name="Hauser L."/>
            <person name="Markowitz V."/>
            <person name="Cheng J.-F."/>
            <person name="Hugenholtz P."/>
            <person name="Woyke T."/>
            <person name="Wu D."/>
            <person name="Spring S."/>
            <person name="Schueler E."/>
            <person name="Brambilla E."/>
            <person name="Klenk H.-P."/>
            <person name="Eisen J.A."/>
        </authorList>
    </citation>
    <scope>NUCLEOTIDE SEQUENCE [LARGE SCALE GENOMIC DNA]</scope>
    <source>
        <strain evidence="14">ATCC 700848 / DSM 11109 / ASRB2</strain>
    </source>
</reference>
<evidence type="ECO:0000256" key="2">
    <source>
        <dbReference type="ARBA" id="ARBA00005675"/>
    </source>
</evidence>
<evidence type="ECO:0000256" key="10">
    <source>
        <dbReference type="SAM" id="MobiDB-lite"/>
    </source>
</evidence>
<dbReference type="Pfam" id="PF00122">
    <property type="entry name" value="E1-E2_ATPase"/>
    <property type="match status" value="1"/>
</dbReference>
<keyword evidence="7" id="KW-1278">Translocase</keyword>
<evidence type="ECO:0000313" key="13">
    <source>
        <dbReference type="EMBL" id="AEB08100.1"/>
    </source>
</evidence>
<dbReference type="SFLD" id="SFLDF00027">
    <property type="entry name" value="p-type_atpase"/>
    <property type="match status" value="1"/>
</dbReference>
<dbReference type="Gene3D" id="1.20.1110.10">
    <property type="entry name" value="Calcium-transporting ATPase, transmembrane domain"/>
    <property type="match status" value="1"/>
</dbReference>
<keyword evidence="6" id="KW-0067">ATP-binding</keyword>
<dbReference type="GO" id="GO:0005391">
    <property type="term" value="F:P-type sodium:potassium-exchanging transporter activity"/>
    <property type="evidence" value="ECO:0007669"/>
    <property type="project" value="TreeGrafter"/>
</dbReference>
<evidence type="ECO:0000256" key="11">
    <source>
        <dbReference type="SAM" id="Phobius"/>
    </source>
</evidence>
<dbReference type="PROSITE" id="PS00154">
    <property type="entry name" value="ATPASE_E1_E2"/>
    <property type="match status" value="1"/>
</dbReference>
<feature type="transmembrane region" description="Helical" evidence="11">
    <location>
        <begin position="403"/>
        <end position="427"/>
    </location>
</feature>
<dbReference type="GO" id="GO:0005524">
    <property type="term" value="F:ATP binding"/>
    <property type="evidence" value="ECO:0007669"/>
    <property type="project" value="UniProtKB-KW"/>
</dbReference>
<dbReference type="GO" id="GO:0005886">
    <property type="term" value="C:plasma membrane"/>
    <property type="evidence" value="ECO:0007669"/>
    <property type="project" value="UniProtKB-SubCell"/>
</dbReference>
<keyword evidence="9 11" id="KW-0472">Membrane</keyword>
<dbReference type="Pfam" id="PF13246">
    <property type="entry name" value="Cation_ATPase"/>
    <property type="match status" value="1"/>
</dbReference>
<dbReference type="SUPFAM" id="SSF81660">
    <property type="entry name" value="Metal cation-transporting ATPase, ATP-binding domain N"/>
    <property type="match status" value="1"/>
</dbReference>
<evidence type="ECO:0000313" key="14">
    <source>
        <dbReference type="Proteomes" id="UP000000483"/>
    </source>
</evidence>
<evidence type="ECO:0000256" key="7">
    <source>
        <dbReference type="ARBA" id="ARBA00022967"/>
    </source>
</evidence>
<protein>
    <submittedName>
        <fullName evidence="13">ATPase, P-type (Transporting), HAD superfamily, subfamily IC</fullName>
        <ecNumber evidence="13">3.6.3.8</ecNumber>
    </submittedName>
</protein>
<keyword evidence="4 11" id="KW-0812">Transmembrane</keyword>
<name>F2NEB0_DESAR</name>
<dbReference type="GO" id="GO:0006883">
    <property type="term" value="P:intracellular sodium ion homeostasis"/>
    <property type="evidence" value="ECO:0007669"/>
    <property type="project" value="TreeGrafter"/>
</dbReference>
<dbReference type="InterPro" id="IPR059000">
    <property type="entry name" value="ATPase_P-type_domA"/>
</dbReference>
<dbReference type="KEGG" id="dao:Desac_0207"/>
<dbReference type="Pfam" id="PF00689">
    <property type="entry name" value="Cation_ATPase_C"/>
    <property type="match status" value="1"/>
</dbReference>
<feature type="transmembrane region" description="Helical" evidence="11">
    <location>
        <begin position="982"/>
        <end position="1006"/>
    </location>
</feature>
<dbReference type="InterPro" id="IPR004014">
    <property type="entry name" value="ATPase_P-typ_cation-transptr_N"/>
</dbReference>
<dbReference type="GO" id="GO:0030007">
    <property type="term" value="P:intracellular potassium ion homeostasis"/>
    <property type="evidence" value="ECO:0007669"/>
    <property type="project" value="TreeGrafter"/>
</dbReference>
<dbReference type="HOGENOM" id="CLU_002360_3_3_7"/>
<evidence type="ECO:0000256" key="4">
    <source>
        <dbReference type="ARBA" id="ARBA00022692"/>
    </source>
</evidence>
<feature type="transmembrane region" description="Helical" evidence="11">
    <location>
        <begin position="818"/>
        <end position="840"/>
    </location>
</feature>
<dbReference type="Proteomes" id="UP000000483">
    <property type="component" value="Chromosome"/>
</dbReference>
<dbReference type="eggNOG" id="COG0474">
    <property type="taxonomic scope" value="Bacteria"/>
</dbReference>
<evidence type="ECO:0000256" key="8">
    <source>
        <dbReference type="ARBA" id="ARBA00022989"/>
    </source>
</evidence>
<dbReference type="InterPro" id="IPR023298">
    <property type="entry name" value="ATPase_P-typ_TM_dom_sf"/>
</dbReference>
<dbReference type="InterPro" id="IPR018303">
    <property type="entry name" value="ATPase_P-typ_P_site"/>
</dbReference>
<feature type="transmembrane region" description="Helical" evidence="11">
    <location>
        <begin position="374"/>
        <end position="397"/>
    </location>
</feature>
<keyword evidence="8 11" id="KW-1133">Transmembrane helix</keyword>
<dbReference type="SUPFAM" id="SSF56784">
    <property type="entry name" value="HAD-like"/>
    <property type="match status" value="1"/>
</dbReference>
<dbReference type="Gene3D" id="3.40.50.1000">
    <property type="entry name" value="HAD superfamily/HAD-like"/>
    <property type="match status" value="1"/>
</dbReference>
<dbReference type="GO" id="GO:1990573">
    <property type="term" value="P:potassium ion import across plasma membrane"/>
    <property type="evidence" value="ECO:0007669"/>
    <property type="project" value="TreeGrafter"/>
</dbReference>
<dbReference type="AlphaFoldDB" id="F2NEB0"/>
<dbReference type="SMART" id="SM00831">
    <property type="entry name" value="Cation_ATPase_N"/>
    <property type="match status" value="1"/>
</dbReference>
<gene>
    <name evidence="13" type="ordered locus">Desac_0207</name>
</gene>
<dbReference type="InterPro" id="IPR006068">
    <property type="entry name" value="ATPase_P-typ_cation-transptr_C"/>
</dbReference>
<dbReference type="EMBL" id="CP002629">
    <property type="protein sequence ID" value="AEB08100.1"/>
    <property type="molecule type" value="Genomic_DNA"/>
</dbReference>
<evidence type="ECO:0000259" key="12">
    <source>
        <dbReference type="SMART" id="SM00831"/>
    </source>
</evidence>
<proteinExistence type="inferred from homology"/>
<keyword evidence="3" id="KW-1003">Cell membrane</keyword>
<dbReference type="STRING" id="880072.Desac_0207"/>
<dbReference type="PANTHER" id="PTHR43294">
    <property type="entry name" value="SODIUM/POTASSIUM-TRANSPORTING ATPASE SUBUNIT ALPHA"/>
    <property type="match status" value="1"/>
</dbReference>
<evidence type="ECO:0000256" key="5">
    <source>
        <dbReference type="ARBA" id="ARBA00022741"/>
    </source>
</evidence>
<feature type="domain" description="Cation-transporting P-type ATPase N-terminal" evidence="12">
    <location>
        <begin position="131"/>
        <end position="205"/>
    </location>
</feature>
<feature type="region of interest" description="Disordered" evidence="10">
    <location>
        <begin position="80"/>
        <end position="117"/>
    </location>
</feature>
<dbReference type="InterPro" id="IPR023299">
    <property type="entry name" value="ATPase_P-typ_cyto_dom_N"/>
</dbReference>
<evidence type="ECO:0000256" key="1">
    <source>
        <dbReference type="ARBA" id="ARBA00004651"/>
    </source>
</evidence>
<organism evidence="13 14">
    <name type="scientific">Desulfobacca acetoxidans (strain ATCC 700848 / DSM 11109 / ASRB2)</name>
    <dbReference type="NCBI Taxonomy" id="880072"/>
    <lineage>
        <taxon>Bacteria</taxon>
        <taxon>Pseudomonadati</taxon>
        <taxon>Thermodesulfobacteriota</taxon>
        <taxon>Desulfobaccia</taxon>
        <taxon>Desulfobaccales</taxon>
        <taxon>Desulfobaccaceae</taxon>
        <taxon>Desulfobacca</taxon>
    </lineage>
</organism>
<comment type="similarity">
    <text evidence="2">Belongs to the cation transport ATPase (P-type) (TC 3.A.3) family. Type IIA subfamily.</text>
</comment>
<evidence type="ECO:0000256" key="6">
    <source>
        <dbReference type="ARBA" id="ARBA00022840"/>
    </source>
</evidence>
<comment type="subcellular location">
    <subcellularLocation>
        <location evidence="1">Cell membrane</location>
        <topology evidence="1">Multi-pass membrane protein</topology>
    </subcellularLocation>
</comment>
<keyword evidence="13" id="KW-0378">Hydrolase</keyword>
<dbReference type="PANTHER" id="PTHR43294:SF21">
    <property type="entry name" value="CATION TRANSPORTING ATPASE"/>
    <property type="match status" value="1"/>
</dbReference>
<evidence type="ECO:0000256" key="3">
    <source>
        <dbReference type="ARBA" id="ARBA00022475"/>
    </source>
</evidence>
<reference evidence="13 14" key="1">
    <citation type="journal article" date="2011" name="Stand. Genomic Sci.">
        <title>Complete genome sequence of the acetate-degrading sulfate reducer Desulfobacca acetoxidans type strain (ASRB2).</title>
        <authorList>
            <person name="Goker M."/>
            <person name="Teshima H."/>
            <person name="Lapidus A."/>
            <person name="Nolan M."/>
            <person name="Lucas S."/>
            <person name="Hammon N."/>
            <person name="Deshpande S."/>
            <person name="Cheng J.F."/>
            <person name="Tapia R."/>
            <person name="Han C."/>
            <person name="Goodwin L."/>
            <person name="Pitluck S."/>
            <person name="Huntemann M."/>
            <person name="Liolios K."/>
            <person name="Ivanova N."/>
            <person name="Pagani I."/>
            <person name="Mavromatis K."/>
            <person name="Ovchinikova G."/>
            <person name="Pati A."/>
            <person name="Chen A."/>
            <person name="Palaniappan K."/>
            <person name="Land M."/>
            <person name="Hauser L."/>
            <person name="Brambilla E.M."/>
            <person name="Rohde M."/>
            <person name="Spring S."/>
            <person name="Detter J.C."/>
            <person name="Woyke T."/>
            <person name="Bristow J."/>
            <person name="Eisen J.A."/>
            <person name="Markowitz V."/>
            <person name="Hugenholtz P."/>
            <person name="Kyrpides N.C."/>
            <person name="Klenk H.P."/>
        </authorList>
    </citation>
    <scope>NUCLEOTIDE SEQUENCE [LARGE SCALE GENOMIC DNA]</scope>
    <source>
        <strain evidence="14">ATCC 700848 / DSM 11109 / ASRB2</strain>
    </source>
</reference>
<dbReference type="GO" id="GO:1902600">
    <property type="term" value="P:proton transmembrane transport"/>
    <property type="evidence" value="ECO:0007669"/>
    <property type="project" value="TreeGrafter"/>
</dbReference>
<dbReference type="SFLD" id="SFLDS00003">
    <property type="entry name" value="Haloacid_Dehalogenase"/>
    <property type="match status" value="1"/>
</dbReference>
<feature type="transmembrane region" description="Helical" evidence="11">
    <location>
        <begin position="958"/>
        <end position="976"/>
    </location>
</feature>
<dbReference type="InterPro" id="IPR008250">
    <property type="entry name" value="ATPase_P-typ_transduc_dom_A_sf"/>
</dbReference>
<feature type="transmembrane region" description="Helical" evidence="11">
    <location>
        <begin position="918"/>
        <end position="937"/>
    </location>
</feature>
<dbReference type="SUPFAM" id="SSF81665">
    <property type="entry name" value="Calcium ATPase, transmembrane domain M"/>
    <property type="match status" value="1"/>
</dbReference>
<dbReference type="PRINTS" id="PR00119">
    <property type="entry name" value="CATATPASE"/>
</dbReference>
<keyword evidence="14" id="KW-1185">Reference proteome</keyword>
<dbReference type="InterPro" id="IPR023214">
    <property type="entry name" value="HAD_sf"/>
</dbReference>
<dbReference type="GO" id="GO:0016887">
    <property type="term" value="F:ATP hydrolysis activity"/>
    <property type="evidence" value="ECO:0007669"/>
    <property type="project" value="InterPro"/>
</dbReference>
<evidence type="ECO:0000256" key="9">
    <source>
        <dbReference type="ARBA" id="ARBA00023136"/>
    </source>
</evidence>
<keyword evidence="5" id="KW-0547">Nucleotide-binding</keyword>
<dbReference type="SUPFAM" id="SSF81653">
    <property type="entry name" value="Calcium ATPase, transduction domain A"/>
    <property type="match status" value="1"/>
</dbReference>
<sequence length="1012" mass="109269">MIQVVHAEVQGRVRFHIPELYRCESLKKFLQERLSRYRGNGISSFSPNILTGNALVCFNTDNSPETIGLLLEQCLREYHASTGSPQPDPKTGKSVIDRQVQDDSFPSPPTVGQGEPVPTFASAWREQEIAPWHTLETEEILARWSVSRETGLAQEVAQGNYEKFGPNALSEPEPRSGWEIFISQFKSLPVALLSAAAGLAVISGGILDAVLIMGVVAVNAGIAYKTESEAETTIQSLKNLIRPTAQVIRNGDLQEIAVEGVVPGDLLSLKPGTYIAADSRLVEADRLSIDESALTGESLPALKTTQVLKAENIPLGDRTNMVYRGAMVTGGQGLALVVATGRYTEIGKLQTLVEEAVAPETPLEKQLGRVGDELVLLCCGICALVCGIGLLRGFALLQMANTAVSLAAAAVPEGLPTVATTTLALGVKNMEKHQVLIRRLEAVETLGCLQTICLDKTGTITKNEMTVVRIYAGGRVFQFNEEDLPAAVHQIASNGHEFAQLIRMAALCNETEIDRAENRYVLSGSATEKALVQLAIDLGIDVLDLRRRYPLLRVNHRSEQRPFMTTYHETATGDKLMVLKGSPLDVLAMCDTYLKEGQRLPLNVRQRLQIETENDRMAGDSLRVLGVAVYHGEINGNGLDAGNDRIDRGFTWLGVTGMADPIREGVHQLVSDFHRAGIRTVMITGDQSQTAYAIGKELNLSQGEPLEILDSTHLDAMAPETIKALAQRVHIFARVSPAHKLQIVRALQSAGQVVAMTGDGINDGPALKAAEVGIAMGHSGTDIAREVADVVLKEDNLEALVVAIQDGRTSYNNIKKSVHFFLSTNISEIMVTFMALAAGWGTPLNTMQLLWINLVSDILPGLALTMEAPEPSVLERPPRPTGEPIFSGDEYWSIMRESATLSAAALSAYGYGLMRYGIGARAGALAFNSLTIAQLLHAFSCRSDRQSVFRGNLPANRFLTLSVGGSILLQVLAMFTPGLRSLLGIGAMSLTDGVVIAGTSLMPLIINELIKK</sequence>
<dbReference type="OrthoDB" id="5496529at2"/>
<accession>F2NEB0</accession>
<dbReference type="InterPro" id="IPR050510">
    <property type="entry name" value="Cation_transp_ATPase_P-type"/>
</dbReference>
<dbReference type="GO" id="GO:0036376">
    <property type="term" value="P:sodium ion export across plasma membrane"/>
    <property type="evidence" value="ECO:0007669"/>
    <property type="project" value="TreeGrafter"/>
</dbReference>
<dbReference type="NCBIfam" id="TIGR01494">
    <property type="entry name" value="ATPase_P-type"/>
    <property type="match status" value="2"/>
</dbReference>
<dbReference type="InterPro" id="IPR036412">
    <property type="entry name" value="HAD-like_sf"/>
</dbReference>
<dbReference type="Pfam" id="PF00690">
    <property type="entry name" value="Cation_ATPase_N"/>
    <property type="match status" value="1"/>
</dbReference>
<dbReference type="SFLD" id="SFLDG00002">
    <property type="entry name" value="C1.7:_P-type_atpase_like"/>
    <property type="match status" value="1"/>
</dbReference>